<protein>
    <recommendedName>
        <fullName evidence="10">Phosphate transport system permease protein</fullName>
    </recommendedName>
</protein>
<gene>
    <name evidence="13" type="ORF">SAMN05216233_111169</name>
</gene>
<feature type="compositionally biased region" description="Low complexity" evidence="11">
    <location>
        <begin position="1"/>
        <end position="11"/>
    </location>
</feature>
<dbReference type="GO" id="GO:0005886">
    <property type="term" value="C:plasma membrane"/>
    <property type="evidence" value="ECO:0007669"/>
    <property type="project" value="UniProtKB-SubCell"/>
</dbReference>
<dbReference type="Proteomes" id="UP000198870">
    <property type="component" value="Unassembled WGS sequence"/>
</dbReference>
<evidence type="ECO:0000256" key="6">
    <source>
        <dbReference type="ARBA" id="ARBA00022692"/>
    </source>
</evidence>
<reference evidence="13 14" key="1">
    <citation type="submission" date="2016-10" db="EMBL/GenBank/DDBJ databases">
        <authorList>
            <person name="de Groot N.N."/>
        </authorList>
    </citation>
    <scope>NUCLEOTIDE SEQUENCE [LARGE SCALE GENOMIC DNA]</scope>
    <source>
        <strain evidence="13 14">AA1</strain>
    </source>
</reference>
<dbReference type="PANTHER" id="PTHR30425:SF1">
    <property type="entry name" value="PHOSPHATE TRANSPORT SYSTEM PERMEASE PROTEIN PSTC"/>
    <property type="match status" value="1"/>
</dbReference>
<dbReference type="SUPFAM" id="SSF161098">
    <property type="entry name" value="MetI-like"/>
    <property type="match status" value="1"/>
</dbReference>
<evidence type="ECO:0000256" key="9">
    <source>
        <dbReference type="RuleBase" id="RU363032"/>
    </source>
</evidence>
<feature type="transmembrane region" description="Helical" evidence="9">
    <location>
        <begin position="48"/>
        <end position="68"/>
    </location>
</feature>
<dbReference type="PANTHER" id="PTHR30425">
    <property type="entry name" value="PHOSPHATE TRANSPORT SYSTEM PERMEASE PROTEIN PST"/>
    <property type="match status" value="1"/>
</dbReference>
<feature type="transmembrane region" description="Helical" evidence="9">
    <location>
        <begin position="143"/>
        <end position="167"/>
    </location>
</feature>
<accession>A0A1G5GW23</accession>
<keyword evidence="3 9" id="KW-0813">Transport</keyword>
<dbReference type="RefSeq" id="WP_092211777.1">
    <property type="nucleotide sequence ID" value="NZ_FMUX01000011.1"/>
</dbReference>
<feature type="transmembrane region" description="Helical" evidence="9">
    <location>
        <begin position="179"/>
        <end position="197"/>
    </location>
</feature>
<evidence type="ECO:0000256" key="2">
    <source>
        <dbReference type="ARBA" id="ARBA00007069"/>
    </source>
</evidence>
<keyword evidence="5 10" id="KW-0592">Phosphate transport</keyword>
<evidence type="ECO:0000256" key="10">
    <source>
        <dbReference type="RuleBase" id="RU363054"/>
    </source>
</evidence>
<name>A0A1G5GW23_9BACT</name>
<dbReference type="GO" id="GO:0006817">
    <property type="term" value="P:phosphate ion transport"/>
    <property type="evidence" value="ECO:0007669"/>
    <property type="project" value="UniProtKB-KW"/>
</dbReference>
<dbReference type="CDD" id="cd06261">
    <property type="entry name" value="TM_PBP2"/>
    <property type="match status" value="1"/>
</dbReference>
<dbReference type="Gene3D" id="1.10.3720.10">
    <property type="entry name" value="MetI-like"/>
    <property type="match status" value="1"/>
</dbReference>
<dbReference type="GO" id="GO:0005315">
    <property type="term" value="F:phosphate transmembrane transporter activity"/>
    <property type="evidence" value="ECO:0007669"/>
    <property type="project" value="InterPro"/>
</dbReference>
<keyword evidence="6 9" id="KW-0812">Transmembrane</keyword>
<dbReference type="EMBL" id="FMUX01000011">
    <property type="protein sequence ID" value="SCY55591.1"/>
    <property type="molecule type" value="Genomic_DNA"/>
</dbReference>
<evidence type="ECO:0000313" key="14">
    <source>
        <dbReference type="Proteomes" id="UP000198870"/>
    </source>
</evidence>
<dbReference type="Pfam" id="PF00528">
    <property type="entry name" value="BPD_transp_1"/>
    <property type="match status" value="1"/>
</dbReference>
<dbReference type="InterPro" id="IPR051124">
    <property type="entry name" value="Phosphate_Transport_Permease"/>
</dbReference>
<dbReference type="AlphaFoldDB" id="A0A1G5GW23"/>
<keyword evidence="7 9" id="KW-1133">Transmembrane helix</keyword>
<feature type="transmembrane region" description="Helical" evidence="9">
    <location>
        <begin position="247"/>
        <end position="265"/>
    </location>
</feature>
<feature type="region of interest" description="Disordered" evidence="11">
    <location>
        <begin position="1"/>
        <end position="33"/>
    </location>
</feature>
<evidence type="ECO:0000256" key="5">
    <source>
        <dbReference type="ARBA" id="ARBA00022592"/>
    </source>
</evidence>
<evidence type="ECO:0000256" key="3">
    <source>
        <dbReference type="ARBA" id="ARBA00022448"/>
    </source>
</evidence>
<evidence type="ECO:0000256" key="1">
    <source>
        <dbReference type="ARBA" id="ARBA00004651"/>
    </source>
</evidence>
<dbReference type="OrthoDB" id="9785113at2"/>
<evidence type="ECO:0000259" key="12">
    <source>
        <dbReference type="PROSITE" id="PS50928"/>
    </source>
</evidence>
<keyword evidence="8 9" id="KW-0472">Membrane</keyword>
<evidence type="ECO:0000313" key="13">
    <source>
        <dbReference type="EMBL" id="SCY55591.1"/>
    </source>
</evidence>
<dbReference type="STRING" id="419481.SAMN05216233_111169"/>
<dbReference type="PROSITE" id="PS50928">
    <property type="entry name" value="ABC_TM1"/>
    <property type="match status" value="1"/>
</dbReference>
<evidence type="ECO:0000256" key="7">
    <source>
        <dbReference type="ARBA" id="ARBA00022989"/>
    </source>
</evidence>
<dbReference type="InterPro" id="IPR000515">
    <property type="entry name" value="MetI-like"/>
</dbReference>
<keyword evidence="4 10" id="KW-1003">Cell membrane</keyword>
<comment type="function">
    <text evidence="10">Part of the binding-protein-dependent transport system for phosphate; probably responsible for the translocation of the substrate across the membrane.</text>
</comment>
<organism evidence="13 14">
    <name type="scientific">Desulfoluna spongiiphila</name>
    <dbReference type="NCBI Taxonomy" id="419481"/>
    <lineage>
        <taxon>Bacteria</taxon>
        <taxon>Pseudomonadati</taxon>
        <taxon>Thermodesulfobacteriota</taxon>
        <taxon>Desulfobacteria</taxon>
        <taxon>Desulfobacterales</taxon>
        <taxon>Desulfolunaceae</taxon>
        <taxon>Desulfoluna</taxon>
    </lineage>
</organism>
<dbReference type="NCBIfam" id="TIGR02138">
    <property type="entry name" value="phosphate_pstC"/>
    <property type="match status" value="1"/>
</dbReference>
<evidence type="ECO:0000256" key="4">
    <source>
        <dbReference type="ARBA" id="ARBA00022475"/>
    </source>
</evidence>
<sequence length="325" mass="34574">MTHSESTAAPHTPAPPSERVPRETTAPERGSLTGRRTAVGEWVAESSLLIISLVSILVLGLIMLFLILEGTPTFSFVSVKEFIGGVLWYPTDEPPAFGILALIVGSFAVTMLSSLISVPSGVMTAIYLSEIAPPRVAEWLKPAIELLASLPSVVIGFFGMVAVAPLMQTLFDIPTGLNLFTASIMLAFMSIPTICTISEDALRSVPITYREASLALGATPFETISRVTVPAALSGITTAIILGMSRAIGETMVVLMVAGGAAMVPESLFDPIRPMPASIASEMGEAPFRGEHYHALFATGITLFLFTIVFNVLAMSVSRRYRLKG</sequence>
<evidence type="ECO:0000256" key="11">
    <source>
        <dbReference type="SAM" id="MobiDB-lite"/>
    </source>
</evidence>
<dbReference type="InterPro" id="IPR035906">
    <property type="entry name" value="MetI-like_sf"/>
</dbReference>
<keyword evidence="14" id="KW-1185">Reference proteome</keyword>
<feature type="transmembrane region" description="Helical" evidence="9">
    <location>
        <begin position="293"/>
        <end position="314"/>
    </location>
</feature>
<dbReference type="InterPro" id="IPR011864">
    <property type="entry name" value="Phosphate_PstC"/>
</dbReference>
<proteinExistence type="inferred from homology"/>
<feature type="domain" description="ABC transmembrane type-1" evidence="12">
    <location>
        <begin position="103"/>
        <end position="314"/>
    </location>
</feature>
<comment type="similarity">
    <text evidence="2 10">Belongs to the binding-protein-dependent transport system permease family. CysTW subfamily.</text>
</comment>
<comment type="subcellular location">
    <subcellularLocation>
        <location evidence="1 9">Cell membrane</location>
        <topology evidence="1 9">Multi-pass membrane protein</topology>
    </subcellularLocation>
</comment>
<feature type="transmembrane region" description="Helical" evidence="9">
    <location>
        <begin position="96"/>
        <end position="122"/>
    </location>
</feature>
<evidence type="ECO:0000256" key="8">
    <source>
        <dbReference type="ARBA" id="ARBA00023136"/>
    </source>
</evidence>